<protein>
    <submittedName>
        <fullName evidence="4">DNA repair protein RAD14, putative</fullName>
    </submittedName>
</protein>
<evidence type="ECO:0000256" key="1">
    <source>
        <dbReference type="ARBA" id="ARBA00004123"/>
    </source>
</evidence>
<dbReference type="GO" id="GO:0000110">
    <property type="term" value="C:nucleotide-excision repair factor 1 complex"/>
    <property type="evidence" value="ECO:0007669"/>
    <property type="project" value="TreeGrafter"/>
</dbReference>
<dbReference type="Proteomes" id="UP000219799">
    <property type="component" value="Chromosome 1"/>
</dbReference>
<evidence type="ECO:0000313" key="5">
    <source>
        <dbReference type="Proteomes" id="UP000219799"/>
    </source>
</evidence>
<comment type="subcellular location">
    <subcellularLocation>
        <location evidence="1">Nucleus</location>
    </subcellularLocation>
</comment>
<dbReference type="GO" id="GO:1901255">
    <property type="term" value="P:nucleotide-excision repair involved in interstrand cross-link repair"/>
    <property type="evidence" value="ECO:0007669"/>
    <property type="project" value="TreeGrafter"/>
</dbReference>
<evidence type="ECO:0000313" key="4">
    <source>
        <dbReference type="EMBL" id="SBT74737.1"/>
    </source>
</evidence>
<sequence length="377" mass="44396">MPPSDESQHEEEEANYNNILYENNLTDEIDYFNENLPHINFYLKFQKKKFLKNFFNELEKKEKDGIIIDTFAEGNENDKWNNIPDETTNRHIADNCKEGDVDANNHDVLTEEGGFYIDESNSDVEKTSDGSRLNVMTSVYKSFVLSEGKDEHVTHLEENHEYTKKINSIFQQNKELFIFSIERVIENNDDLILQEYCFLCDKKKKPNKVLSSINIYICNECKGSDSNFRMISLTKLINKYSLNMYDLTKYEKQLALLTTKNPRGYSKQMKLYFLFQIKEIAIRKHGSMAKVKSLYHTKILNIKTSKSNKAIVKKNTVHKLKKPKSIYSKHMENIEKRKIICDNNQHDFHPPLCTNQDDNVYVKKCKICSYQVEYIQF</sequence>
<dbReference type="SUPFAM" id="SSF46955">
    <property type="entry name" value="Putative DNA-binding domain"/>
    <property type="match status" value="1"/>
</dbReference>
<dbReference type="GO" id="GO:0000715">
    <property type="term" value="P:nucleotide-excision repair, DNA damage recognition"/>
    <property type="evidence" value="ECO:0007669"/>
    <property type="project" value="TreeGrafter"/>
</dbReference>
<evidence type="ECO:0000256" key="2">
    <source>
        <dbReference type="ARBA" id="ARBA00022833"/>
    </source>
</evidence>
<dbReference type="GO" id="GO:0006284">
    <property type="term" value="P:base-excision repair"/>
    <property type="evidence" value="ECO:0007669"/>
    <property type="project" value="TreeGrafter"/>
</dbReference>
<keyword evidence="2" id="KW-0862">Zinc</keyword>
<dbReference type="PANTHER" id="PTHR10142:SF0">
    <property type="entry name" value="DNA REPAIR PROTEIN COMPLEMENTING XP-A CELLS"/>
    <property type="match status" value="1"/>
</dbReference>
<dbReference type="InterPro" id="IPR037129">
    <property type="entry name" value="XPA_sf"/>
</dbReference>
<dbReference type="VEuPathDB" id="PlasmoDB:PmUG01_01022200"/>
<proteinExistence type="predicted"/>
<reference evidence="4 5" key="1">
    <citation type="submission" date="2016-06" db="EMBL/GenBank/DDBJ databases">
        <authorList>
            <consortium name="Pathogen Informatics"/>
        </authorList>
    </citation>
    <scope>NUCLEOTIDE SEQUENCE [LARGE SCALE GENOMIC DNA]</scope>
    <source>
        <strain evidence="4">PmlGA01</strain>
    </source>
</reference>
<dbReference type="Gene3D" id="3.90.530.10">
    <property type="entry name" value="XPA C-terminal domain"/>
    <property type="match status" value="1"/>
</dbReference>
<dbReference type="InterPro" id="IPR009061">
    <property type="entry name" value="DNA-bd_dom_put_sf"/>
</dbReference>
<dbReference type="CDD" id="cd21075">
    <property type="entry name" value="DBD_XPA-like"/>
    <property type="match status" value="1"/>
</dbReference>
<gene>
    <name evidence="4" type="primary">RAD14</name>
    <name evidence="4" type="ORF">PMLGA01_010013400</name>
</gene>
<dbReference type="InterPro" id="IPR000465">
    <property type="entry name" value="XPA/RAD14"/>
</dbReference>
<accession>A0A1C3KL84</accession>
<dbReference type="AlphaFoldDB" id="A0A1C3KL84"/>
<dbReference type="EMBL" id="LT594489">
    <property type="protein sequence ID" value="SBT74737.1"/>
    <property type="molecule type" value="Genomic_DNA"/>
</dbReference>
<dbReference type="GO" id="GO:0003684">
    <property type="term" value="F:damaged DNA binding"/>
    <property type="evidence" value="ECO:0007669"/>
    <property type="project" value="InterPro"/>
</dbReference>
<dbReference type="PANTHER" id="PTHR10142">
    <property type="entry name" value="DNA REPAIR PROTEIN COMPLEMENTING XP-A CELLS"/>
    <property type="match status" value="1"/>
</dbReference>
<evidence type="ECO:0000256" key="3">
    <source>
        <dbReference type="ARBA" id="ARBA00023242"/>
    </source>
</evidence>
<dbReference type="GO" id="GO:0070914">
    <property type="term" value="P:UV-damage excision repair"/>
    <property type="evidence" value="ECO:0007669"/>
    <property type="project" value="TreeGrafter"/>
</dbReference>
<name>A0A1C3KL84_PLAMA</name>
<keyword evidence="3" id="KW-0539">Nucleus</keyword>
<organism evidence="4 5">
    <name type="scientific">Plasmodium malariae</name>
    <dbReference type="NCBI Taxonomy" id="5858"/>
    <lineage>
        <taxon>Eukaryota</taxon>
        <taxon>Sar</taxon>
        <taxon>Alveolata</taxon>
        <taxon>Apicomplexa</taxon>
        <taxon>Aconoidasida</taxon>
        <taxon>Haemosporida</taxon>
        <taxon>Plasmodiidae</taxon>
        <taxon>Plasmodium</taxon>
        <taxon>Plasmodium (Plasmodium)</taxon>
    </lineage>
</organism>